<keyword evidence="4" id="KW-1134">Transmembrane beta strand</keyword>
<evidence type="ECO:0000256" key="3">
    <source>
        <dbReference type="ARBA" id="ARBA00022448"/>
    </source>
</evidence>
<dbReference type="GO" id="GO:0015288">
    <property type="term" value="F:porin activity"/>
    <property type="evidence" value="ECO:0007669"/>
    <property type="project" value="UniProtKB-KW"/>
</dbReference>
<dbReference type="GO" id="GO:0046930">
    <property type="term" value="C:pore complex"/>
    <property type="evidence" value="ECO:0007669"/>
    <property type="project" value="UniProtKB-KW"/>
</dbReference>
<dbReference type="Pfam" id="PF13609">
    <property type="entry name" value="Porin_4"/>
    <property type="match status" value="1"/>
</dbReference>
<dbReference type="PANTHER" id="PTHR34501">
    <property type="entry name" value="PROTEIN YDDL-RELATED"/>
    <property type="match status" value="1"/>
</dbReference>
<dbReference type="AlphaFoldDB" id="A0A6J5H0S4"/>
<proteinExistence type="predicted"/>
<feature type="signal peptide" evidence="11">
    <location>
        <begin position="1"/>
        <end position="25"/>
    </location>
</feature>
<feature type="chain" id="PRO_5026822866" evidence="11">
    <location>
        <begin position="26"/>
        <end position="389"/>
    </location>
</feature>
<dbReference type="InterPro" id="IPR023614">
    <property type="entry name" value="Porin_dom_sf"/>
</dbReference>
<dbReference type="GO" id="GO:0006811">
    <property type="term" value="P:monoatomic ion transport"/>
    <property type="evidence" value="ECO:0007669"/>
    <property type="project" value="UniProtKB-KW"/>
</dbReference>
<evidence type="ECO:0000256" key="2">
    <source>
        <dbReference type="ARBA" id="ARBA00011233"/>
    </source>
</evidence>
<evidence type="ECO:0000256" key="8">
    <source>
        <dbReference type="ARBA" id="ARBA00023114"/>
    </source>
</evidence>
<feature type="domain" description="Porin" evidence="12">
    <location>
        <begin position="14"/>
        <end position="343"/>
    </location>
</feature>
<keyword evidence="7" id="KW-0406">Ion transport</keyword>
<evidence type="ECO:0000313" key="13">
    <source>
        <dbReference type="EMBL" id="CAB3810155.1"/>
    </source>
</evidence>
<gene>
    <name evidence="13" type="ORF">LMG27177_07067</name>
</gene>
<evidence type="ECO:0000256" key="6">
    <source>
        <dbReference type="ARBA" id="ARBA00022729"/>
    </source>
</evidence>
<keyword evidence="10" id="KW-0998">Cell outer membrane</keyword>
<reference evidence="13 14" key="1">
    <citation type="submission" date="2020-04" db="EMBL/GenBank/DDBJ databases">
        <authorList>
            <person name="De Canck E."/>
        </authorList>
    </citation>
    <scope>NUCLEOTIDE SEQUENCE [LARGE SCALE GENOMIC DNA]</scope>
    <source>
        <strain evidence="13 14">LMG 27177</strain>
    </source>
</reference>
<dbReference type="Gene3D" id="2.40.160.10">
    <property type="entry name" value="Porin"/>
    <property type="match status" value="1"/>
</dbReference>
<protein>
    <submittedName>
        <fullName evidence="13">Outer membrane porin protein 32</fullName>
    </submittedName>
</protein>
<evidence type="ECO:0000256" key="9">
    <source>
        <dbReference type="ARBA" id="ARBA00023136"/>
    </source>
</evidence>
<dbReference type="InterPro" id="IPR050298">
    <property type="entry name" value="Gram-neg_bact_OMP"/>
</dbReference>
<keyword evidence="14" id="KW-1185">Reference proteome</keyword>
<keyword evidence="5" id="KW-0812">Transmembrane</keyword>
<dbReference type="PANTHER" id="PTHR34501:SF9">
    <property type="entry name" value="MAJOR OUTER MEMBRANE PROTEIN P.IA"/>
    <property type="match status" value="1"/>
</dbReference>
<evidence type="ECO:0000256" key="4">
    <source>
        <dbReference type="ARBA" id="ARBA00022452"/>
    </source>
</evidence>
<dbReference type="CDD" id="cd00342">
    <property type="entry name" value="gram_neg_porins"/>
    <property type="match status" value="1"/>
</dbReference>
<keyword evidence="9" id="KW-0472">Membrane</keyword>
<dbReference type="InterPro" id="IPR033900">
    <property type="entry name" value="Gram_neg_porin_domain"/>
</dbReference>
<dbReference type="Proteomes" id="UP000494252">
    <property type="component" value="Unassembled WGS sequence"/>
</dbReference>
<dbReference type="EMBL" id="CADIKI010000033">
    <property type="protein sequence ID" value="CAB3810155.1"/>
    <property type="molecule type" value="Genomic_DNA"/>
</dbReference>
<evidence type="ECO:0000313" key="14">
    <source>
        <dbReference type="Proteomes" id="UP000494252"/>
    </source>
</evidence>
<keyword evidence="3" id="KW-0813">Transport</keyword>
<sequence>MYIGYLMKKEVLALSMMAAATVAHAQSSVTLYGRIDNGIQYETGLPGGHAWAAQSGNWGCSWFGLEGAEDLGGGTKAVFQLEGQLNTMTGASAGNLFGRHATVGFTNDRFGLFKMGNLGAGELSQDSWGTDPQLMQRYAISTLVRGRNWASASNGAEYNSPVLLGGLVLKGQYSLTNNTSWNSAPNNAQGVPTGQGRTNAVEGIYTFGSGDFRVIYDEVRGANGSFNNVYSASRSILAGGTYVFGPVKLYAGYQHLSAPDATNSSMGVSDASQPIGVSAPTSVNHEWVGAAWQVTTATAITGAVFHANANNGNGNATLFTLAATYALSKRTFLYTEAGYVHNSSTSNLNLGNGPYGNNNFDAATNTSSNSNPNYGQSQTGVFAGIMTTF</sequence>
<evidence type="ECO:0000256" key="5">
    <source>
        <dbReference type="ARBA" id="ARBA00022692"/>
    </source>
</evidence>
<evidence type="ECO:0000256" key="1">
    <source>
        <dbReference type="ARBA" id="ARBA00004571"/>
    </source>
</evidence>
<keyword evidence="6 11" id="KW-0732">Signal</keyword>
<evidence type="ECO:0000259" key="12">
    <source>
        <dbReference type="Pfam" id="PF13609"/>
    </source>
</evidence>
<organism evidence="13 14">
    <name type="scientific">Paraburkholderia fynbosensis</name>
    <dbReference type="NCBI Taxonomy" id="1200993"/>
    <lineage>
        <taxon>Bacteria</taxon>
        <taxon>Pseudomonadati</taxon>
        <taxon>Pseudomonadota</taxon>
        <taxon>Betaproteobacteria</taxon>
        <taxon>Burkholderiales</taxon>
        <taxon>Burkholderiaceae</taxon>
        <taxon>Paraburkholderia</taxon>
    </lineage>
</organism>
<comment type="subcellular location">
    <subcellularLocation>
        <location evidence="1">Cell outer membrane</location>
        <topology evidence="1">Multi-pass membrane protein</topology>
    </subcellularLocation>
</comment>
<keyword evidence="8" id="KW-0626">Porin</keyword>
<dbReference type="SUPFAM" id="SSF56935">
    <property type="entry name" value="Porins"/>
    <property type="match status" value="1"/>
</dbReference>
<dbReference type="GO" id="GO:0009279">
    <property type="term" value="C:cell outer membrane"/>
    <property type="evidence" value="ECO:0007669"/>
    <property type="project" value="UniProtKB-SubCell"/>
</dbReference>
<evidence type="ECO:0000256" key="7">
    <source>
        <dbReference type="ARBA" id="ARBA00023065"/>
    </source>
</evidence>
<evidence type="ECO:0000256" key="11">
    <source>
        <dbReference type="SAM" id="SignalP"/>
    </source>
</evidence>
<name>A0A6J5H0S4_9BURK</name>
<comment type="subunit">
    <text evidence="2">Homotrimer.</text>
</comment>
<accession>A0A6J5H0S4</accession>
<evidence type="ECO:0000256" key="10">
    <source>
        <dbReference type="ARBA" id="ARBA00023237"/>
    </source>
</evidence>